<dbReference type="EMBL" id="QUSZ01006109">
    <property type="protein sequence ID" value="RHY06941.1"/>
    <property type="molecule type" value="Genomic_DNA"/>
</dbReference>
<evidence type="ECO:0000313" key="2">
    <source>
        <dbReference type="EMBL" id="RHY06941.1"/>
    </source>
</evidence>
<protein>
    <recommendedName>
        <fullName evidence="4">ADP,ATP carrier protein</fullName>
    </recommendedName>
</protein>
<gene>
    <name evidence="2" type="ORF">DYB36_013916</name>
</gene>
<feature type="transmembrane region" description="Helical" evidence="1">
    <location>
        <begin position="305"/>
        <end position="326"/>
    </location>
</feature>
<keyword evidence="1" id="KW-0472">Membrane</keyword>
<dbReference type="VEuPathDB" id="FungiDB:H257_01269"/>
<keyword evidence="1" id="KW-0812">Transmembrane</keyword>
<name>A0A397AND4_APHAT</name>
<sequence>MVHHCPHVSCLMCLPISSSVTVLGSVTRDTIFLRVYDSRYISHMVLVMSFATAYASTAISQLQQRGVLASTIACAFPAVSSVVMLVFWGVLIHVPALVHVTSILLYMWVEISGQLLAQQFWDTCSGAFNVTDSKQYFGAITFGSTIGTLFASFGLIPIMRTYDVSTEGTLVVVALLQATIGLSMLVVTPIPPPRGGPPTSVISEIQRRSYLKHVCFFEFGATVARVFVDYSTLAILGQYPEATVKAALGSINGVQSFLMMPLQLLWLPLHALDRSKFKSFVTGPFRSLARVLGALLSMALTSDVVTSYCGSSAVSVGVIVLGLVWFGDALAARQAYAAEFYASLKKGHMDVTSSHLVDFTTDQVGSFEICMESRWTL</sequence>
<feature type="transmembrane region" description="Helical" evidence="1">
    <location>
        <begin position="40"/>
        <end position="59"/>
    </location>
</feature>
<organism evidence="2 3">
    <name type="scientific">Aphanomyces astaci</name>
    <name type="common">Crayfish plague agent</name>
    <dbReference type="NCBI Taxonomy" id="112090"/>
    <lineage>
        <taxon>Eukaryota</taxon>
        <taxon>Sar</taxon>
        <taxon>Stramenopiles</taxon>
        <taxon>Oomycota</taxon>
        <taxon>Saprolegniomycetes</taxon>
        <taxon>Saprolegniales</taxon>
        <taxon>Verrucalvaceae</taxon>
        <taxon>Aphanomyces</taxon>
    </lineage>
</organism>
<evidence type="ECO:0008006" key="4">
    <source>
        <dbReference type="Google" id="ProtNLM"/>
    </source>
</evidence>
<reference evidence="2 3" key="1">
    <citation type="submission" date="2018-08" db="EMBL/GenBank/DDBJ databases">
        <title>Aphanomyces genome sequencing and annotation.</title>
        <authorList>
            <person name="Minardi D."/>
            <person name="Oidtmann B."/>
            <person name="Van Der Giezen M."/>
            <person name="Studholme D.J."/>
        </authorList>
    </citation>
    <scope>NUCLEOTIDE SEQUENCE [LARGE SCALE GENOMIC DNA]</scope>
    <source>
        <strain evidence="2 3">Kv</strain>
    </source>
</reference>
<proteinExistence type="predicted"/>
<feature type="transmembrane region" description="Helical" evidence="1">
    <location>
        <begin position="66"/>
        <end position="90"/>
    </location>
</feature>
<dbReference type="Proteomes" id="UP000265427">
    <property type="component" value="Unassembled WGS sequence"/>
</dbReference>
<feature type="transmembrane region" description="Helical" evidence="1">
    <location>
        <begin position="136"/>
        <end position="158"/>
    </location>
</feature>
<feature type="transmembrane region" description="Helical" evidence="1">
    <location>
        <begin position="170"/>
        <end position="190"/>
    </location>
</feature>
<feature type="transmembrane region" description="Helical" evidence="1">
    <location>
        <begin position="96"/>
        <end position="116"/>
    </location>
</feature>
<comment type="caution">
    <text evidence="2">The sequence shown here is derived from an EMBL/GenBank/DDBJ whole genome shotgun (WGS) entry which is preliminary data.</text>
</comment>
<evidence type="ECO:0000256" key="1">
    <source>
        <dbReference type="SAM" id="Phobius"/>
    </source>
</evidence>
<keyword evidence="1" id="KW-1133">Transmembrane helix</keyword>
<evidence type="ECO:0000313" key="3">
    <source>
        <dbReference type="Proteomes" id="UP000265427"/>
    </source>
</evidence>
<accession>A0A397AND4</accession>
<dbReference type="AlphaFoldDB" id="A0A397AND4"/>